<keyword evidence="1" id="KW-0175">Coiled coil</keyword>
<name>E4WQD2_OIKDI</name>
<dbReference type="OrthoDB" id="10353173at2759"/>
<keyword evidence="3" id="KW-1185">Reference proteome</keyword>
<sequence>MCRFCHSQNPLQEALNNEKRCKEYLWGLELGISTAEDDAPPMILENALESQARKAEKKEKEVTRVKQEIENLTALLAQKTKELEKAKLENRLDSIILWVLADSIIKFGDKIEFGEKGSDDGSNDSGRESLCFSPIDEYEELAKESTKFDFKDKQEWPSLYA</sequence>
<dbReference type="EMBL" id="FN653015">
    <property type="protein sequence ID" value="CBY20873.1"/>
    <property type="molecule type" value="Genomic_DNA"/>
</dbReference>
<feature type="coiled-coil region" evidence="1">
    <location>
        <begin position="48"/>
        <end position="89"/>
    </location>
</feature>
<evidence type="ECO:0000313" key="2">
    <source>
        <dbReference type="EMBL" id="CBY20873.1"/>
    </source>
</evidence>
<dbReference type="Proteomes" id="UP000001307">
    <property type="component" value="Unassembled WGS sequence"/>
</dbReference>
<accession>E4WQD2</accession>
<gene>
    <name evidence="2" type="ORF">GSOID_T00000881001</name>
</gene>
<proteinExistence type="predicted"/>
<protein>
    <submittedName>
        <fullName evidence="2">Uncharacterized protein</fullName>
    </submittedName>
</protein>
<evidence type="ECO:0000256" key="1">
    <source>
        <dbReference type="SAM" id="Coils"/>
    </source>
</evidence>
<dbReference type="AlphaFoldDB" id="E4WQD2"/>
<organism evidence="2">
    <name type="scientific">Oikopleura dioica</name>
    <name type="common">Tunicate</name>
    <dbReference type="NCBI Taxonomy" id="34765"/>
    <lineage>
        <taxon>Eukaryota</taxon>
        <taxon>Metazoa</taxon>
        <taxon>Chordata</taxon>
        <taxon>Tunicata</taxon>
        <taxon>Appendicularia</taxon>
        <taxon>Copelata</taxon>
        <taxon>Oikopleuridae</taxon>
        <taxon>Oikopleura</taxon>
    </lineage>
</organism>
<evidence type="ECO:0000313" key="3">
    <source>
        <dbReference type="Proteomes" id="UP000001307"/>
    </source>
</evidence>
<reference evidence="2" key="1">
    <citation type="journal article" date="2010" name="Science">
        <title>Plasticity of animal genome architecture unmasked by rapid evolution of a pelagic tunicate.</title>
        <authorList>
            <person name="Denoeud F."/>
            <person name="Henriet S."/>
            <person name="Mungpakdee S."/>
            <person name="Aury J.M."/>
            <person name="Da Silva C."/>
            <person name="Brinkmann H."/>
            <person name="Mikhaleva J."/>
            <person name="Olsen L.C."/>
            <person name="Jubin C."/>
            <person name="Canestro C."/>
            <person name="Bouquet J.M."/>
            <person name="Danks G."/>
            <person name="Poulain J."/>
            <person name="Campsteijn C."/>
            <person name="Adamski M."/>
            <person name="Cross I."/>
            <person name="Yadetie F."/>
            <person name="Muffato M."/>
            <person name="Louis A."/>
            <person name="Butcher S."/>
            <person name="Tsagkogeorga G."/>
            <person name="Konrad A."/>
            <person name="Singh S."/>
            <person name="Jensen M.F."/>
            <person name="Cong E.H."/>
            <person name="Eikeseth-Otteraa H."/>
            <person name="Noel B."/>
            <person name="Anthouard V."/>
            <person name="Porcel B.M."/>
            <person name="Kachouri-Lafond R."/>
            <person name="Nishino A."/>
            <person name="Ugolini M."/>
            <person name="Chourrout P."/>
            <person name="Nishida H."/>
            <person name="Aasland R."/>
            <person name="Huzurbazar S."/>
            <person name="Westhof E."/>
            <person name="Delsuc F."/>
            <person name="Lehrach H."/>
            <person name="Reinhardt R."/>
            <person name="Weissenbach J."/>
            <person name="Roy S.W."/>
            <person name="Artiguenave F."/>
            <person name="Postlethwait J.H."/>
            <person name="Manak J.R."/>
            <person name="Thompson E.M."/>
            <person name="Jaillon O."/>
            <person name="Du Pasquier L."/>
            <person name="Boudinot P."/>
            <person name="Liberles D.A."/>
            <person name="Volff J.N."/>
            <person name="Philippe H."/>
            <person name="Lenhard B."/>
            <person name="Roest Crollius H."/>
            <person name="Wincker P."/>
            <person name="Chourrout D."/>
        </authorList>
    </citation>
    <scope>NUCLEOTIDE SEQUENCE [LARGE SCALE GENOMIC DNA]</scope>
</reference>
<dbReference type="InParanoid" id="E4WQD2"/>